<organism evidence="1 2">
    <name type="scientific">Virgibacillus profundi</name>
    <dbReference type="NCBI Taxonomy" id="2024555"/>
    <lineage>
        <taxon>Bacteria</taxon>
        <taxon>Bacillati</taxon>
        <taxon>Bacillota</taxon>
        <taxon>Bacilli</taxon>
        <taxon>Bacillales</taxon>
        <taxon>Bacillaceae</taxon>
        <taxon>Virgibacillus</taxon>
    </lineage>
</organism>
<dbReference type="OrthoDB" id="5241360at2"/>
<evidence type="ECO:0000313" key="1">
    <source>
        <dbReference type="EMBL" id="PAV28652.1"/>
    </source>
</evidence>
<reference evidence="1 2" key="1">
    <citation type="submission" date="2017-08" db="EMBL/GenBank/DDBJ databases">
        <title>Virgibacillus indicus sp. nov. and Virgibacillus profoundi sp. nov, two moderately halophilic bacteria isolated from marine sediment by using the Microfluidic Streak Plate.</title>
        <authorList>
            <person name="Xu B."/>
            <person name="Hu B."/>
            <person name="Wang J."/>
            <person name="Zhu Y."/>
            <person name="Huang L."/>
            <person name="Du W."/>
            <person name="Huang Y."/>
        </authorList>
    </citation>
    <scope>NUCLEOTIDE SEQUENCE [LARGE SCALE GENOMIC DNA]</scope>
    <source>
        <strain evidence="1 2">IO3-P3-H5</strain>
    </source>
</reference>
<accession>A0A2A2IAQ2</accession>
<dbReference type="AlphaFoldDB" id="A0A2A2IAQ2"/>
<dbReference type="Pfam" id="PF18846">
    <property type="entry name" value="baeRF_family5"/>
    <property type="match status" value="1"/>
</dbReference>
<sequence length="267" mass="31484">MNLNKELKRLESIRREGANKVFTMYLNTDPSDPDQQGGEWRIHFKNGLRNFEQYLEEDDNKEELKNFQLIKQKVDKFVKGNELNFLKGVVVFATADEEVWFADRVQMHVETEFFWQETPELGQLKELKNKFPKSGIILVQQNEIKVIESYLNEIEDTTSFELDIKTDDWRQKLGPRKANTAMGPGATNLQKDNFEARYEANQHRWYKKIAPKLDKRAKDHSWEKIYVVGESDSSHELKEQMNKPVDEVIQKNMLDHEESKVLQEVFG</sequence>
<name>A0A2A2IAQ2_9BACI</name>
<evidence type="ECO:0000313" key="2">
    <source>
        <dbReference type="Proteomes" id="UP000218887"/>
    </source>
</evidence>
<comment type="caution">
    <text evidence="1">The sequence shown here is derived from an EMBL/GenBank/DDBJ whole genome shotgun (WGS) entry which is preliminary data.</text>
</comment>
<protein>
    <recommendedName>
        <fullName evidence="3">Protein required for attachment to host cells</fullName>
    </recommendedName>
</protein>
<dbReference type="InterPro" id="IPR042226">
    <property type="entry name" value="eFR1_2_sf"/>
</dbReference>
<dbReference type="Gene3D" id="3.30.420.60">
    <property type="entry name" value="eRF1 domain 2"/>
    <property type="match status" value="1"/>
</dbReference>
<dbReference type="Proteomes" id="UP000218887">
    <property type="component" value="Unassembled WGS sequence"/>
</dbReference>
<dbReference type="EMBL" id="NPOA01000011">
    <property type="protein sequence ID" value="PAV28652.1"/>
    <property type="molecule type" value="Genomic_DNA"/>
</dbReference>
<keyword evidence="2" id="KW-1185">Reference proteome</keyword>
<gene>
    <name evidence="1" type="ORF">CIL05_15275</name>
</gene>
<evidence type="ECO:0008006" key="3">
    <source>
        <dbReference type="Google" id="ProtNLM"/>
    </source>
</evidence>
<proteinExistence type="predicted"/>
<dbReference type="InterPro" id="IPR040983">
    <property type="entry name" value="Bact_RF_family5"/>
</dbReference>
<dbReference type="RefSeq" id="WP_095656420.1">
    <property type="nucleotide sequence ID" value="NZ_NPOA01000011.1"/>
</dbReference>